<evidence type="ECO:0000256" key="3">
    <source>
        <dbReference type="ARBA" id="ARBA00012068"/>
    </source>
</evidence>
<sequence>MNTLKHIVLIGVGLIGGSFVLDLKRLGLVDTVTGIDLDRDNLDRALERRVIDRAYTQIDVLSMHEADLAVIATPVSTFPDICRAVRPYLNAHTVVTDVGSTKQSAVQAFRSVLPEHLSRCIAAHPIAGSDRSGALSAQFGLFQDRKLVITPHGEEDEQAAGLVENLWRAVGAQTFRMSAEEHDAVFAAVSHMPHLAAFAYVHQIADHPDGRRYLEFAATGFRDFTRIASSHPAVWTDICLANKNSLLDLIGGLRTQLSELERILSEEDRAALYRYFAAAKQTRDEWLERQ</sequence>
<evidence type="ECO:0000313" key="11">
    <source>
        <dbReference type="EMBL" id="PLA39373.1"/>
    </source>
</evidence>
<protein>
    <recommendedName>
        <fullName evidence="3">prephenate dehydrogenase</fullName>
        <ecNumber evidence="3">1.3.1.12</ecNumber>
    </recommendedName>
</protein>
<dbReference type="RefSeq" id="WP_070654486.1">
    <property type="nucleotide sequence ID" value="NZ_CBDENP010000294.1"/>
</dbReference>
<feature type="domain" description="Prephenate/arogenate dehydrogenase" evidence="10">
    <location>
        <begin position="5"/>
        <end position="290"/>
    </location>
</feature>
<dbReference type="InterPro" id="IPR036291">
    <property type="entry name" value="NAD(P)-bd_dom_sf"/>
</dbReference>
<dbReference type="EMBL" id="PKJO01000018">
    <property type="protein sequence ID" value="PLA39373.1"/>
    <property type="molecule type" value="Genomic_DNA"/>
</dbReference>
<dbReference type="EC" id="1.3.1.12" evidence="3"/>
<accession>A0A2I1X9V1</accession>
<evidence type="ECO:0000256" key="4">
    <source>
        <dbReference type="ARBA" id="ARBA00022498"/>
    </source>
</evidence>
<keyword evidence="5" id="KW-0028">Amino-acid biosynthesis</keyword>
<dbReference type="PANTHER" id="PTHR21363">
    <property type="entry name" value="PREPHENATE DEHYDROGENASE"/>
    <property type="match status" value="1"/>
</dbReference>
<dbReference type="Gene3D" id="3.40.50.720">
    <property type="entry name" value="NAD(P)-binding Rossmann-like Domain"/>
    <property type="match status" value="1"/>
</dbReference>
<comment type="similarity">
    <text evidence="2">Belongs to the prephenate/arogenate dehydrogenase family.</text>
</comment>
<dbReference type="GO" id="GO:0070403">
    <property type="term" value="F:NAD+ binding"/>
    <property type="evidence" value="ECO:0007669"/>
    <property type="project" value="InterPro"/>
</dbReference>
<dbReference type="InterPro" id="IPR046826">
    <property type="entry name" value="PDH_N"/>
</dbReference>
<keyword evidence="7" id="KW-0520">NAD</keyword>
<dbReference type="InterPro" id="IPR046825">
    <property type="entry name" value="PDH_C"/>
</dbReference>
<evidence type="ECO:0000313" key="12">
    <source>
        <dbReference type="Proteomes" id="UP000234767"/>
    </source>
</evidence>
<evidence type="ECO:0000256" key="1">
    <source>
        <dbReference type="ARBA" id="ARBA00005067"/>
    </source>
</evidence>
<dbReference type="InterPro" id="IPR050812">
    <property type="entry name" value="Preph/Arog_dehydrog"/>
</dbReference>
<dbReference type="AlphaFoldDB" id="A0A2I1X9V1"/>
<gene>
    <name evidence="11" type="ORF">CYK00_10835</name>
</gene>
<dbReference type="PROSITE" id="PS51176">
    <property type="entry name" value="PDH_ADH"/>
    <property type="match status" value="1"/>
</dbReference>
<evidence type="ECO:0000256" key="9">
    <source>
        <dbReference type="ARBA" id="ARBA00049260"/>
    </source>
</evidence>
<keyword evidence="4" id="KW-0827">Tyrosine biosynthesis</keyword>
<evidence type="ECO:0000259" key="10">
    <source>
        <dbReference type="PROSITE" id="PS51176"/>
    </source>
</evidence>
<dbReference type="SUPFAM" id="SSF48179">
    <property type="entry name" value="6-phosphogluconate dehydrogenase C-terminal domain-like"/>
    <property type="match status" value="1"/>
</dbReference>
<dbReference type="InterPro" id="IPR003099">
    <property type="entry name" value="Prephen_DH"/>
</dbReference>
<dbReference type="FunFam" id="3.40.50.720:FF:000208">
    <property type="entry name" value="Prephenate dehydrogenase"/>
    <property type="match status" value="1"/>
</dbReference>
<dbReference type="PANTHER" id="PTHR21363:SF0">
    <property type="entry name" value="PREPHENATE DEHYDROGENASE [NADP(+)]"/>
    <property type="match status" value="1"/>
</dbReference>
<keyword evidence="6" id="KW-0560">Oxidoreductase</keyword>
<evidence type="ECO:0000256" key="8">
    <source>
        <dbReference type="ARBA" id="ARBA00023141"/>
    </source>
</evidence>
<evidence type="ECO:0000256" key="2">
    <source>
        <dbReference type="ARBA" id="ARBA00007964"/>
    </source>
</evidence>
<dbReference type="Pfam" id="PF02153">
    <property type="entry name" value="PDH_N"/>
    <property type="match status" value="1"/>
</dbReference>
<comment type="caution">
    <text evidence="11">The sequence shown here is derived from an EMBL/GenBank/DDBJ whole genome shotgun (WGS) entry which is preliminary data.</text>
</comment>
<comment type="pathway">
    <text evidence="1">Amino-acid biosynthesis; L-tyrosine biosynthesis; (4-hydroxyphenyl)pyruvate from prephenate (NAD(+) route): step 1/1.</text>
</comment>
<dbReference type="Proteomes" id="UP000234767">
    <property type="component" value="Unassembled WGS sequence"/>
</dbReference>
<dbReference type="GO" id="GO:0008977">
    <property type="term" value="F:prephenate dehydrogenase (NAD+) activity"/>
    <property type="evidence" value="ECO:0007669"/>
    <property type="project" value="UniProtKB-EC"/>
</dbReference>
<proteinExistence type="inferred from homology"/>
<evidence type="ECO:0000256" key="5">
    <source>
        <dbReference type="ARBA" id="ARBA00022605"/>
    </source>
</evidence>
<comment type="catalytic activity">
    <reaction evidence="9">
        <text>prephenate + NAD(+) = 3-(4-hydroxyphenyl)pyruvate + CO2 + NADH</text>
        <dbReference type="Rhea" id="RHEA:13869"/>
        <dbReference type="ChEBI" id="CHEBI:16526"/>
        <dbReference type="ChEBI" id="CHEBI:29934"/>
        <dbReference type="ChEBI" id="CHEBI:36242"/>
        <dbReference type="ChEBI" id="CHEBI:57540"/>
        <dbReference type="ChEBI" id="CHEBI:57945"/>
        <dbReference type="EC" id="1.3.1.12"/>
    </reaction>
</comment>
<dbReference type="InterPro" id="IPR008927">
    <property type="entry name" value="6-PGluconate_DH-like_C_sf"/>
</dbReference>
<reference evidence="11 12" key="1">
    <citation type="submission" date="2017-12" db="EMBL/GenBank/DDBJ databases">
        <title>Phylogenetic diversity of female urinary microbiome.</title>
        <authorList>
            <person name="Thomas-White K."/>
            <person name="Wolfe A.J."/>
        </authorList>
    </citation>
    <scope>NUCLEOTIDE SEQUENCE [LARGE SCALE GENOMIC DNA]</scope>
    <source>
        <strain evidence="11 12">UMB0321</strain>
    </source>
</reference>
<evidence type="ECO:0000256" key="6">
    <source>
        <dbReference type="ARBA" id="ARBA00023002"/>
    </source>
</evidence>
<name>A0A2I1X9V1_NEISI</name>
<dbReference type="FunFam" id="1.10.3660.10:FF:000003">
    <property type="entry name" value="Prephenate dehydrogenase"/>
    <property type="match status" value="1"/>
</dbReference>
<dbReference type="GO" id="GO:0006571">
    <property type="term" value="P:tyrosine biosynthetic process"/>
    <property type="evidence" value="ECO:0007669"/>
    <property type="project" value="UniProtKB-KW"/>
</dbReference>
<keyword evidence="8" id="KW-0057">Aromatic amino acid biosynthesis</keyword>
<dbReference type="GeneID" id="64349517"/>
<dbReference type="GO" id="GO:0004665">
    <property type="term" value="F:prephenate dehydrogenase (NADP+) activity"/>
    <property type="evidence" value="ECO:0007669"/>
    <property type="project" value="InterPro"/>
</dbReference>
<evidence type="ECO:0000256" key="7">
    <source>
        <dbReference type="ARBA" id="ARBA00023027"/>
    </source>
</evidence>
<organism evidence="11 12">
    <name type="scientific">Neisseria sicca</name>
    <dbReference type="NCBI Taxonomy" id="490"/>
    <lineage>
        <taxon>Bacteria</taxon>
        <taxon>Pseudomonadati</taxon>
        <taxon>Pseudomonadota</taxon>
        <taxon>Betaproteobacteria</taxon>
        <taxon>Neisseriales</taxon>
        <taxon>Neisseriaceae</taxon>
        <taxon>Neisseria</taxon>
    </lineage>
</organism>
<dbReference type="Pfam" id="PF20463">
    <property type="entry name" value="PDH_C"/>
    <property type="match status" value="1"/>
</dbReference>
<dbReference type="Gene3D" id="1.10.3660.10">
    <property type="entry name" value="6-phosphogluconate dehydrogenase C-terminal like domain"/>
    <property type="match status" value="1"/>
</dbReference>
<dbReference type="SUPFAM" id="SSF51735">
    <property type="entry name" value="NAD(P)-binding Rossmann-fold domains"/>
    <property type="match status" value="1"/>
</dbReference>